<keyword evidence="2 5" id="KW-0808">Transferase</keyword>
<dbReference type="InterPro" id="IPR004629">
    <property type="entry name" value="WecG_TagA_CpsF"/>
</dbReference>
<accession>A0A220U213</accession>
<sequence length="243" mass="27235">MNQVTIMGVPFIHTDQKSFISLLDNRIQLHEKTFVVTANPEVVMMANEDMAFMDLIHQATYITADGIGIVKAAQLLNKPLPGRVTGYDTMIGLLGKANEKQYKIFLLGAKKETLQMAENRIANDYPGIKIVGSHDGYFDWHNNDIAERIADVKPDITFVALGVPRQEKWISENLSGFDRGLFIGVGGSLDAIAGTVPRAPVIWQKLNLEWLYRIAKQPSRWKRAMALPRFAIQIIKRKVKGSS</sequence>
<dbReference type="EMBL" id="CP022315">
    <property type="protein sequence ID" value="ASK62140.1"/>
    <property type="molecule type" value="Genomic_DNA"/>
</dbReference>
<dbReference type="HAMAP" id="MF_02070">
    <property type="entry name" value="TagA_TarA"/>
    <property type="match status" value="1"/>
</dbReference>
<keyword evidence="3 5" id="KW-0777">Teichoic acid biosynthesis</keyword>
<dbReference type="EC" id="2.4.1.187" evidence="5"/>
<comment type="pathway">
    <text evidence="5">Cell wall biogenesis; teichoic acid biosynthesis.</text>
</comment>
<comment type="function">
    <text evidence="5">Catalyzes the conversion of GlcNAc-PP-undecaprenol into ManNAc-GlcNAc-PP-undecaprenol, the first committed lipid intermediate in the de novo synthesis of teichoic acid.</text>
</comment>
<dbReference type="AlphaFoldDB" id="A0A220U213"/>
<dbReference type="GO" id="GO:0071555">
    <property type="term" value="P:cell wall organization"/>
    <property type="evidence" value="ECO:0007669"/>
    <property type="project" value="UniProtKB-KW"/>
</dbReference>
<comment type="catalytic activity">
    <reaction evidence="5">
        <text>UDP-N-acetyl-alpha-D-mannosamine + N-acetyl-alpha-D-glucosaminyl-di-trans,octa-cis-undecaprenyl diphosphate = N-acetyl-beta-D-mannosaminyl-(1-&gt;4)-N-acetyl-alpha-D-glucosaminyl di-trans,octa-cis-undecaprenyl diphosphate + UDP + H(+)</text>
        <dbReference type="Rhea" id="RHEA:16053"/>
        <dbReference type="ChEBI" id="CHEBI:15378"/>
        <dbReference type="ChEBI" id="CHEBI:58223"/>
        <dbReference type="ChEBI" id="CHEBI:62959"/>
        <dbReference type="ChEBI" id="CHEBI:68623"/>
        <dbReference type="ChEBI" id="CHEBI:132210"/>
        <dbReference type="EC" id="2.4.1.187"/>
    </reaction>
</comment>
<organism evidence="6 7">
    <name type="scientific">Virgibacillus phasianinus</name>
    <dbReference type="NCBI Taxonomy" id="2017483"/>
    <lineage>
        <taxon>Bacteria</taxon>
        <taxon>Bacillati</taxon>
        <taxon>Bacillota</taxon>
        <taxon>Bacilli</taxon>
        <taxon>Bacillales</taxon>
        <taxon>Bacillaceae</taxon>
        <taxon>Virgibacillus</taxon>
    </lineage>
</organism>
<dbReference type="Proteomes" id="UP000198312">
    <property type="component" value="Chromosome"/>
</dbReference>
<evidence type="ECO:0000256" key="3">
    <source>
        <dbReference type="ARBA" id="ARBA00022944"/>
    </source>
</evidence>
<dbReference type="GO" id="GO:0047244">
    <property type="term" value="F:N-acetylglucosaminyldiphosphoundecaprenol N-acetyl-beta-D-mannosaminyltransferase activity"/>
    <property type="evidence" value="ECO:0007669"/>
    <property type="project" value="UniProtKB-UniRule"/>
</dbReference>
<dbReference type="OrthoDB" id="9771846at2"/>
<evidence type="ECO:0000256" key="1">
    <source>
        <dbReference type="ARBA" id="ARBA00022676"/>
    </source>
</evidence>
<dbReference type="PANTHER" id="PTHR34136:SF1">
    <property type="entry name" value="UDP-N-ACETYL-D-MANNOSAMINURONIC ACID TRANSFERASE"/>
    <property type="match status" value="1"/>
</dbReference>
<proteinExistence type="inferred from homology"/>
<protein>
    <recommendedName>
        <fullName evidence="5">N-acetylglucosaminyldiphosphoundecaprenol N-acetyl-beta-D-mannosaminyltransferase</fullName>
        <ecNumber evidence="5">2.4.1.187</ecNumber>
    </recommendedName>
    <alternativeName>
        <fullName evidence="5">N-acetylmannosaminyltransferase</fullName>
    </alternativeName>
    <alternativeName>
        <fullName evidence="5">UDP-N-acetylmannosamine transferase</fullName>
    </alternativeName>
    <alternativeName>
        <fullName evidence="5">UDP-N-acetylmannosamine:N-acetylglucosaminyl pyrophosphorylundecaprenol N-acetylmannosaminyltransferase</fullName>
    </alternativeName>
</protein>
<keyword evidence="7" id="KW-1185">Reference proteome</keyword>
<dbReference type="KEGG" id="vil:CFK37_08160"/>
<dbReference type="InterPro" id="IPR034714">
    <property type="entry name" value="TagA_TarA"/>
</dbReference>
<evidence type="ECO:0000256" key="2">
    <source>
        <dbReference type="ARBA" id="ARBA00022679"/>
    </source>
</evidence>
<dbReference type="PANTHER" id="PTHR34136">
    <property type="match status" value="1"/>
</dbReference>
<keyword evidence="1 5" id="KW-0328">Glycosyltransferase</keyword>
<dbReference type="UniPathway" id="UPA00632"/>
<evidence type="ECO:0000256" key="4">
    <source>
        <dbReference type="ARBA" id="ARBA00023316"/>
    </source>
</evidence>
<reference evidence="6 7" key="1">
    <citation type="submission" date="2017-07" db="EMBL/GenBank/DDBJ databases">
        <title>Virgibacillus sp. LM2416.</title>
        <authorList>
            <person name="Tak E.J."/>
            <person name="Bae J.-W."/>
        </authorList>
    </citation>
    <scope>NUCLEOTIDE SEQUENCE [LARGE SCALE GENOMIC DNA]</scope>
    <source>
        <strain evidence="6 7">LM2416</strain>
    </source>
</reference>
<keyword evidence="4 5" id="KW-0961">Cell wall biogenesis/degradation</keyword>
<evidence type="ECO:0000313" key="7">
    <source>
        <dbReference type="Proteomes" id="UP000198312"/>
    </source>
</evidence>
<evidence type="ECO:0000313" key="6">
    <source>
        <dbReference type="EMBL" id="ASK62140.1"/>
    </source>
</evidence>
<name>A0A220U213_9BACI</name>
<dbReference type="NCBIfam" id="TIGR00696">
    <property type="entry name" value="wecG_tagA_cpsF"/>
    <property type="match status" value="1"/>
</dbReference>
<dbReference type="CDD" id="cd06533">
    <property type="entry name" value="Glyco_transf_WecG_TagA"/>
    <property type="match status" value="1"/>
</dbReference>
<evidence type="ECO:0000256" key="5">
    <source>
        <dbReference type="HAMAP-Rule" id="MF_02070"/>
    </source>
</evidence>
<dbReference type="GO" id="GO:0019350">
    <property type="term" value="P:teichoic acid biosynthetic process"/>
    <property type="evidence" value="ECO:0007669"/>
    <property type="project" value="UniProtKB-UniRule"/>
</dbReference>
<gene>
    <name evidence="6" type="ORF">CFK37_08160</name>
</gene>
<comment type="similarity">
    <text evidence="5">Belongs to the glycosyltransferase 26 family. TagA/TarA subfamily.</text>
</comment>
<dbReference type="RefSeq" id="WP_089061400.1">
    <property type="nucleotide sequence ID" value="NZ_CP022315.1"/>
</dbReference>
<dbReference type="Pfam" id="PF03808">
    <property type="entry name" value="Glyco_tran_WecG"/>
    <property type="match status" value="1"/>
</dbReference>